<keyword evidence="4 6" id="KW-1133">Transmembrane helix</keyword>
<feature type="transmembrane region" description="Helical" evidence="6">
    <location>
        <begin position="39"/>
        <end position="59"/>
    </location>
</feature>
<organism evidence="7 8">
    <name type="scientific">Euzebyella marina</name>
    <dbReference type="NCBI Taxonomy" id="1761453"/>
    <lineage>
        <taxon>Bacteria</taxon>
        <taxon>Pseudomonadati</taxon>
        <taxon>Bacteroidota</taxon>
        <taxon>Flavobacteriia</taxon>
        <taxon>Flavobacteriales</taxon>
        <taxon>Flavobacteriaceae</taxon>
        <taxon>Euzebyella</taxon>
    </lineage>
</organism>
<feature type="transmembrane region" description="Helical" evidence="6">
    <location>
        <begin position="321"/>
        <end position="340"/>
    </location>
</feature>
<accession>A0A3G2L8D6</accession>
<feature type="transmembrane region" description="Helical" evidence="6">
    <location>
        <begin position="208"/>
        <end position="226"/>
    </location>
</feature>
<sequence>MRSFISDLIRVGISKVLMILFGLATSIITARFLGPENNGVIATLMVYPSLFMSIGSLGIRQSTAYFLGKKLFEEERIKTAITQIWFFTSILSVLICFILIRYLSKAGDNLFLILLALIPVPFSLFATYNSGIFLGKNEIGTFNKINWVPTLILLLLTTLLVIFLELGIAGYLIAMIGGPLFISLFLLFKNDFLKSFSSRFEWSVIKQMLGLGLIYAFSLLIINLNYKVDIILLDSLSNAFETGIYSKGSAITQYLWQIPMLLSTIVFARSAVSKNDEKFSLKITQLLRLSLIAIGLGSIVLFCFSELLIVSLFGVEFEKSISVLNLLLPGVLLLTFFKVMNMDLAGKGKPWVALKAMAPALVLNVVLNILLIPDYGANGASIASTISYSVAALLFLHFYSKEVNISIKVILSYKKSDFSPILKLIKR</sequence>
<feature type="transmembrane region" description="Helical" evidence="6">
    <location>
        <begin position="146"/>
        <end position="164"/>
    </location>
</feature>
<dbReference type="OrthoDB" id="8482265at2"/>
<keyword evidence="8" id="KW-1185">Reference proteome</keyword>
<dbReference type="EMBL" id="CP032050">
    <property type="protein sequence ID" value="AYN68441.1"/>
    <property type="molecule type" value="Genomic_DNA"/>
</dbReference>
<evidence type="ECO:0000313" key="7">
    <source>
        <dbReference type="EMBL" id="AYN68441.1"/>
    </source>
</evidence>
<dbReference type="InterPro" id="IPR050833">
    <property type="entry name" value="Poly_Biosynth_Transport"/>
</dbReference>
<proteinExistence type="predicted"/>
<comment type="subcellular location">
    <subcellularLocation>
        <location evidence="1">Cell membrane</location>
        <topology evidence="1">Multi-pass membrane protein</topology>
    </subcellularLocation>
</comment>
<keyword evidence="3 6" id="KW-0812">Transmembrane</keyword>
<dbReference type="RefSeq" id="WP_121849454.1">
    <property type="nucleotide sequence ID" value="NZ_CP032050.1"/>
</dbReference>
<dbReference type="PANTHER" id="PTHR30250:SF11">
    <property type="entry name" value="O-ANTIGEN TRANSPORTER-RELATED"/>
    <property type="match status" value="1"/>
</dbReference>
<feature type="transmembrane region" description="Helical" evidence="6">
    <location>
        <begin position="12"/>
        <end position="33"/>
    </location>
</feature>
<dbReference type="KEGG" id="emar:D1013_14150"/>
<evidence type="ECO:0000256" key="6">
    <source>
        <dbReference type="SAM" id="Phobius"/>
    </source>
</evidence>
<dbReference type="AlphaFoldDB" id="A0A3G2L8D6"/>
<feature type="transmembrane region" description="Helical" evidence="6">
    <location>
        <begin position="292"/>
        <end position="315"/>
    </location>
</feature>
<dbReference type="Proteomes" id="UP000276309">
    <property type="component" value="Chromosome"/>
</dbReference>
<name>A0A3G2L8D6_9FLAO</name>
<evidence type="ECO:0000256" key="1">
    <source>
        <dbReference type="ARBA" id="ARBA00004651"/>
    </source>
</evidence>
<feature type="transmembrane region" description="Helical" evidence="6">
    <location>
        <begin position="379"/>
        <end position="399"/>
    </location>
</feature>
<evidence type="ECO:0000256" key="3">
    <source>
        <dbReference type="ARBA" id="ARBA00022692"/>
    </source>
</evidence>
<feature type="transmembrane region" description="Helical" evidence="6">
    <location>
        <begin position="352"/>
        <end position="373"/>
    </location>
</feature>
<feature type="transmembrane region" description="Helical" evidence="6">
    <location>
        <begin position="110"/>
        <end position="134"/>
    </location>
</feature>
<evidence type="ECO:0000256" key="4">
    <source>
        <dbReference type="ARBA" id="ARBA00022989"/>
    </source>
</evidence>
<dbReference type="Pfam" id="PF13440">
    <property type="entry name" value="Polysacc_synt_3"/>
    <property type="match status" value="1"/>
</dbReference>
<keyword evidence="5 6" id="KW-0472">Membrane</keyword>
<gene>
    <name evidence="7" type="ORF">D1013_14150</name>
</gene>
<reference evidence="7 8" key="1">
    <citation type="submission" date="2018-08" db="EMBL/GenBank/DDBJ databases">
        <title>The reduced genetic potential of extracellular carbohydrate catabolism in Euzebyella marina RN62, a Flavobacteriia bacterium isolated from the hadal water.</title>
        <authorList>
            <person name="Xue C."/>
        </authorList>
    </citation>
    <scope>NUCLEOTIDE SEQUENCE [LARGE SCALE GENOMIC DNA]</scope>
    <source>
        <strain evidence="7 8">RN62</strain>
    </source>
</reference>
<evidence type="ECO:0000313" key="8">
    <source>
        <dbReference type="Proteomes" id="UP000276309"/>
    </source>
</evidence>
<feature type="transmembrane region" description="Helical" evidence="6">
    <location>
        <begin position="170"/>
        <end position="188"/>
    </location>
</feature>
<feature type="transmembrane region" description="Helical" evidence="6">
    <location>
        <begin position="80"/>
        <end position="104"/>
    </location>
</feature>
<dbReference type="PANTHER" id="PTHR30250">
    <property type="entry name" value="PST FAMILY PREDICTED COLANIC ACID TRANSPORTER"/>
    <property type="match status" value="1"/>
</dbReference>
<feature type="transmembrane region" description="Helical" evidence="6">
    <location>
        <begin position="254"/>
        <end position="272"/>
    </location>
</feature>
<keyword evidence="2" id="KW-1003">Cell membrane</keyword>
<evidence type="ECO:0000256" key="5">
    <source>
        <dbReference type="ARBA" id="ARBA00023136"/>
    </source>
</evidence>
<dbReference type="GO" id="GO:0005886">
    <property type="term" value="C:plasma membrane"/>
    <property type="evidence" value="ECO:0007669"/>
    <property type="project" value="UniProtKB-SubCell"/>
</dbReference>
<protein>
    <submittedName>
        <fullName evidence="7">Multidrug transporter MatE</fullName>
    </submittedName>
</protein>
<evidence type="ECO:0000256" key="2">
    <source>
        <dbReference type="ARBA" id="ARBA00022475"/>
    </source>
</evidence>